<evidence type="ECO:0000313" key="2">
    <source>
        <dbReference type="Proteomes" id="UP000073816"/>
    </source>
</evidence>
<evidence type="ECO:0000313" key="1">
    <source>
        <dbReference type="EMBL" id="AMQ57832.1"/>
    </source>
</evidence>
<dbReference type="Proteomes" id="UP000073816">
    <property type="component" value="Chromosome"/>
</dbReference>
<dbReference type="AlphaFoldDB" id="A0A142ERS7"/>
<protein>
    <submittedName>
        <fullName evidence="1">Uncharacterized protein</fullName>
    </submittedName>
</protein>
<sequence>MRFLIVLILAFGFFISAHAQVKFLDRYEVVGQPFDPPFEIMRTESGLVSFRAYVNRNLSSVKVLQYFITNENLESAGMIEVNIRNGYEILGYDTDGDELFVLLTRGYHTGADKYILQVNLTTNMAYEYRAENLLPLELIEFLVQDRKAIFMGKAEGRPALQLYDLDTKRIQTVQGIYGNDTEVLQIRKVPVMESLEVVISRKGKYKNRETSIFTFDMEGNVVREVKIDQFGKPGQEILEGILLANESYQQVMIGSYGIDGKNSYQGMYVMNINDFGEYEFLVYSLEDFPNFYNYLDEKRKAKQDAYVVKEVEKGKVPSIRNTYTIRDVRESKDDFLVYFDQVNVISSRGGRSGMYAPFGPYRYDRFSRMGYSPIFMDPQISALPPASMTQSYSVVTEYQYISGHFVKIGKEGNVIWDNSFSYDNLTTTYPDAFGEVAVVGDDLYHLYLEEDKIKASLFRNGERLAENLSFDLEIPTENNRIRTTEKESLRLVHWYDRYYLLSGKQTVRYLNSDNREATKDVFFMAKILVDADLYQPEEIQD</sequence>
<dbReference type="KEGG" id="alm:AO498_15365"/>
<reference evidence="1 2" key="2">
    <citation type="journal article" date="2016" name="Genome Announc.">
        <title>Complete Genome Sequence of Algoriphagus sp. Strain M8-2, Isolated from a Brackish Lake.</title>
        <authorList>
            <person name="Muraguchi Y."/>
            <person name="Kushimoto K."/>
            <person name="Ohtsubo Y."/>
            <person name="Suzuki T."/>
            <person name="Dohra H."/>
            <person name="Kimbara K."/>
            <person name="Shintani M."/>
        </authorList>
    </citation>
    <scope>NUCLEOTIDE SEQUENCE [LARGE SCALE GENOMIC DNA]</scope>
    <source>
        <strain evidence="1 2">M8-2</strain>
    </source>
</reference>
<accession>A0A142ERS7</accession>
<dbReference type="STRING" id="1727163.AO498_15365"/>
<dbReference type="PATRIC" id="fig|1727163.4.peg.3226"/>
<proteinExistence type="predicted"/>
<organism evidence="1 2">
    <name type="scientific">Algoriphagus sanaruensis</name>
    <dbReference type="NCBI Taxonomy" id="1727163"/>
    <lineage>
        <taxon>Bacteria</taxon>
        <taxon>Pseudomonadati</taxon>
        <taxon>Bacteroidota</taxon>
        <taxon>Cytophagia</taxon>
        <taxon>Cytophagales</taxon>
        <taxon>Cyclobacteriaceae</taxon>
        <taxon>Algoriphagus</taxon>
    </lineage>
</organism>
<gene>
    <name evidence="1" type="ORF">AO498_15365</name>
</gene>
<name>A0A142ERS7_9BACT</name>
<dbReference type="EMBL" id="CP012836">
    <property type="protein sequence ID" value="AMQ57832.1"/>
    <property type="molecule type" value="Genomic_DNA"/>
</dbReference>
<dbReference type="RefSeq" id="WP_067549639.1">
    <property type="nucleotide sequence ID" value="NZ_CP012836.1"/>
</dbReference>
<keyword evidence="2" id="KW-1185">Reference proteome</keyword>
<dbReference type="OrthoDB" id="1059469at2"/>
<reference evidence="2" key="1">
    <citation type="submission" date="2015-09" db="EMBL/GenBank/DDBJ databases">
        <title>Complete sequence of Algoriphagus sp. M8-2.</title>
        <authorList>
            <person name="Shintani M."/>
        </authorList>
    </citation>
    <scope>NUCLEOTIDE SEQUENCE [LARGE SCALE GENOMIC DNA]</scope>
    <source>
        <strain evidence="2">M8-2</strain>
    </source>
</reference>